<keyword evidence="4" id="KW-1185">Reference proteome</keyword>
<feature type="region of interest" description="Disordered" evidence="1">
    <location>
        <begin position="83"/>
        <end position="139"/>
    </location>
</feature>
<name>A0A0Q3G3S6_BRADI</name>
<dbReference type="OrthoDB" id="663665at2759"/>
<evidence type="ECO:0000313" key="3">
    <source>
        <dbReference type="EnsemblPlants" id="KQK05173"/>
    </source>
</evidence>
<dbReference type="EnsemblPlants" id="KQK05173">
    <property type="protein sequence ID" value="KQK05173"/>
    <property type="gene ID" value="BRADI_2g18471v3"/>
</dbReference>
<protein>
    <submittedName>
        <fullName evidence="2 3">Uncharacterized protein</fullName>
    </submittedName>
</protein>
<gene>
    <name evidence="2" type="ORF">BRADI_2g18471v3</name>
</gene>
<sequence>MASSDPDPMPKKKMPATVEEGVEFPRCWCGDLCKAKTVDDPFSYTKEWIDHEQPACAKYDIEYDHKIVWEKFHAATCREEAAEKMKRWQEEQRQKKEEKEHEEKELREAERERKRERARRAQEDAADGKGKGKWPRWTQ</sequence>
<evidence type="ECO:0000313" key="4">
    <source>
        <dbReference type="Proteomes" id="UP000008810"/>
    </source>
</evidence>
<reference evidence="2 3" key="1">
    <citation type="journal article" date="2010" name="Nature">
        <title>Genome sequencing and analysis of the model grass Brachypodium distachyon.</title>
        <authorList>
            <consortium name="International Brachypodium Initiative"/>
        </authorList>
    </citation>
    <scope>NUCLEOTIDE SEQUENCE [LARGE SCALE GENOMIC DNA]</scope>
    <source>
        <strain evidence="2 3">Bd21</strain>
    </source>
</reference>
<evidence type="ECO:0000313" key="2">
    <source>
        <dbReference type="EMBL" id="KQK05173.1"/>
    </source>
</evidence>
<dbReference type="FunCoup" id="A0A0Q3G3S6">
    <property type="interactions" value="151"/>
</dbReference>
<feature type="compositionally biased region" description="Basic and acidic residues" evidence="1">
    <location>
        <begin position="83"/>
        <end position="130"/>
    </location>
</feature>
<dbReference type="PANTHER" id="PTHR48143">
    <property type="entry name" value="ZINC FINGER GRF-TYPE DOMAIN-CONTAINING PROTEIN"/>
    <property type="match status" value="1"/>
</dbReference>
<organism evidence="2">
    <name type="scientific">Brachypodium distachyon</name>
    <name type="common">Purple false brome</name>
    <name type="synonym">Trachynia distachya</name>
    <dbReference type="NCBI Taxonomy" id="15368"/>
    <lineage>
        <taxon>Eukaryota</taxon>
        <taxon>Viridiplantae</taxon>
        <taxon>Streptophyta</taxon>
        <taxon>Embryophyta</taxon>
        <taxon>Tracheophyta</taxon>
        <taxon>Spermatophyta</taxon>
        <taxon>Magnoliopsida</taxon>
        <taxon>Liliopsida</taxon>
        <taxon>Poales</taxon>
        <taxon>Poaceae</taxon>
        <taxon>BOP clade</taxon>
        <taxon>Pooideae</taxon>
        <taxon>Stipodae</taxon>
        <taxon>Brachypodieae</taxon>
        <taxon>Brachypodium</taxon>
    </lineage>
</organism>
<dbReference type="PANTHER" id="PTHR48143:SF1">
    <property type="entry name" value="ZINC FINGER GRF-TYPE DOMAIN-CONTAINING PROTEIN"/>
    <property type="match status" value="1"/>
</dbReference>
<dbReference type="InParanoid" id="A0A0Q3G3S6"/>
<reference evidence="3" key="3">
    <citation type="submission" date="2018-08" db="UniProtKB">
        <authorList>
            <consortium name="EnsemblPlants"/>
        </authorList>
    </citation>
    <scope>IDENTIFICATION</scope>
    <source>
        <strain evidence="3">cv. Bd21</strain>
    </source>
</reference>
<reference evidence="2" key="2">
    <citation type="submission" date="2017-06" db="EMBL/GenBank/DDBJ databases">
        <title>WGS assembly of Brachypodium distachyon.</title>
        <authorList>
            <consortium name="The International Brachypodium Initiative"/>
            <person name="Lucas S."/>
            <person name="Harmon-Smith M."/>
            <person name="Lail K."/>
            <person name="Tice H."/>
            <person name="Grimwood J."/>
            <person name="Bruce D."/>
            <person name="Barry K."/>
            <person name="Shu S."/>
            <person name="Lindquist E."/>
            <person name="Wang M."/>
            <person name="Pitluck S."/>
            <person name="Vogel J.P."/>
            <person name="Garvin D.F."/>
            <person name="Mockler T.C."/>
            <person name="Schmutz J."/>
            <person name="Rokhsar D."/>
            <person name="Bevan M.W."/>
        </authorList>
    </citation>
    <scope>NUCLEOTIDE SEQUENCE</scope>
    <source>
        <strain evidence="2">Bd21</strain>
    </source>
</reference>
<accession>A0A0Q3G3S6</accession>
<dbReference type="EMBL" id="CM000881">
    <property type="protein sequence ID" value="KQK05173.1"/>
    <property type="molecule type" value="Genomic_DNA"/>
</dbReference>
<dbReference type="Gramene" id="KQK05173">
    <property type="protein sequence ID" value="KQK05173"/>
    <property type="gene ID" value="BRADI_2g18471v3"/>
</dbReference>
<proteinExistence type="predicted"/>
<evidence type="ECO:0000256" key="1">
    <source>
        <dbReference type="SAM" id="MobiDB-lite"/>
    </source>
</evidence>
<dbReference type="Proteomes" id="UP000008810">
    <property type="component" value="Chromosome 2"/>
</dbReference>
<dbReference type="AlphaFoldDB" id="A0A0Q3G3S6"/>